<accession>A0A0U3HX70</accession>
<dbReference type="Gene3D" id="2.40.30.20">
    <property type="match status" value="2"/>
</dbReference>
<comment type="function">
    <text evidence="2">Catalyzes the dismutation of two molecules of 6,7-dimethyl-8-ribityllumazine, resulting in the formation of riboflavin and 5-amino-6-(D-ribitylamino)uracil.</text>
</comment>
<dbReference type="PANTHER" id="PTHR21098">
    <property type="entry name" value="RIBOFLAVIN SYNTHASE ALPHA CHAIN"/>
    <property type="match status" value="1"/>
</dbReference>
<dbReference type="FunFam" id="2.40.30.20:FF:000004">
    <property type="entry name" value="Riboflavin synthase, alpha subunit"/>
    <property type="match status" value="1"/>
</dbReference>
<dbReference type="Proteomes" id="UP000057181">
    <property type="component" value="Chromosome"/>
</dbReference>
<name>A0A0U3HX70_9MICC</name>
<evidence type="ECO:0000256" key="10">
    <source>
        <dbReference type="PROSITE-ProRule" id="PRU00524"/>
    </source>
</evidence>
<dbReference type="STRING" id="446860.AS188_09365"/>
<proteinExistence type="predicted"/>
<feature type="region of interest" description="Disordered" evidence="11">
    <location>
        <begin position="213"/>
        <end position="233"/>
    </location>
</feature>
<sequence length="233" mass="23382">MFTGIVAGQGTVRSVELRPDGASARLLVDAGPLVADLPHGGSLAVNGVCLTATRTAELAEGQFHADVIGETLHRTTLGALAPGDAVNLERCVPAGGRLDGHVVQGHVDGTGTVAEREDLGDWERVRVRVPARLAPFLAEKGSVAIDGVSLTVTAVSDPADPEPWFEVGLIPATLAETTLGARPAGSAVNLEVDVLAKYAQRLLAFAGTGTPAAAPAPATDAAGPAGPAAGEGA</sequence>
<evidence type="ECO:0000313" key="13">
    <source>
        <dbReference type="EMBL" id="ALU39920.1"/>
    </source>
</evidence>
<dbReference type="InterPro" id="IPR026017">
    <property type="entry name" value="Lumazine-bd_dom"/>
</dbReference>
<dbReference type="InterPro" id="IPR023366">
    <property type="entry name" value="ATP_synth_asu-like_sf"/>
</dbReference>
<dbReference type="KEGG" id="kfv:AS188_09365"/>
<feature type="domain" description="Lumazine-binding" evidence="12">
    <location>
        <begin position="1"/>
        <end position="101"/>
    </location>
</feature>
<evidence type="ECO:0000256" key="5">
    <source>
        <dbReference type="ARBA" id="ARBA00013950"/>
    </source>
</evidence>
<evidence type="ECO:0000313" key="14">
    <source>
        <dbReference type="EMBL" id="GEO91799.1"/>
    </source>
</evidence>
<dbReference type="PANTHER" id="PTHR21098:SF12">
    <property type="entry name" value="RIBOFLAVIN SYNTHASE"/>
    <property type="match status" value="1"/>
</dbReference>
<protein>
    <recommendedName>
        <fullName evidence="5 9">Riboflavin synthase</fullName>
        <ecNumber evidence="4 9">2.5.1.9</ecNumber>
    </recommendedName>
</protein>
<evidence type="ECO:0000313" key="16">
    <source>
        <dbReference type="Proteomes" id="UP000321155"/>
    </source>
</evidence>
<keyword evidence="16" id="KW-1185">Reference proteome</keyword>
<keyword evidence="8" id="KW-0677">Repeat</keyword>
<dbReference type="CDD" id="cd00402">
    <property type="entry name" value="Riboflavin_synthase_like"/>
    <property type="match status" value="1"/>
</dbReference>
<comment type="pathway">
    <text evidence="3">Cofactor biosynthesis; riboflavin biosynthesis; riboflavin from 2-hydroxy-3-oxobutyl phosphate and 5-amino-6-(D-ribitylamino)uracil: step 2/2.</text>
</comment>
<dbReference type="RefSeq" id="WP_058858628.1">
    <property type="nucleotide sequence ID" value="NZ_BJZR01000022.1"/>
</dbReference>
<feature type="repeat" description="Lumazine-binding" evidence="10">
    <location>
        <begin position="1"/>
        <end position="101"/>
    </location>
</feature>
<dbReference type="Proteomes" id="UP000321155">
    <property type="component" value="Unassembled WGS sequence"/>
</dbReference>
<evidence type="ECO:0000256" key="6">
    <source>
        <dbReference type="ARBA" id="ARBA00022619"/>
    </source>
</evidence>
<dbReference type="SUPFAM" id="SSF63380">
    <property type="entry name" value="Riboflavin synthase domain-like"/>
    <property type="match status" value="2"/>
</dbReference>
<evidence type="ECO:0000256" key="2">
    <source>
        <dbReference type="ARBA" id="ARBA00002803"/>
    </source>
</evidence>
<evidence type="ECO:0000256" key="9">
    <source>
        <dbReference type="NCBIfam" id="TIGR00187"/>
    </source>
</evidence>
<evidence type="ECO:0000256" key="4">
    <source>
        <dbReference type="ARBA" id="ARBA00012827"/>
    </source>
</evidence>
<keyword evidence="7" id="KW-0808">Transferase</keyword>
<dbReference type="NCBIfam" id="NF006767">
    <property type="entry name" value="PRK09289.1"/>
    <property type="match status" value="1"/>
</dbReference>
<dbReference type="AlphaFoldDB" id="A0A0U3HX70"/>
<evidence type="ECO:0000256" key="7">
    <source>
        <dbReference type="ARBA" id="ARBA00022679"/>
    </source>
</evidence>
<evidence type="ECO:0000256" key="8">
    <source>
        <dbReference type="ARBA" id="ARBA00022737"/>
    </source>
</evidence>
<dbReference type="OrthoDB" id="9793111at2"/>
<keyword evidence="6" id="KW-0686">Riboflavin biosynthesis</keyword>
<evidence type="ECO:0000256" key="11">
    <source>
        <dbReference type="SAM" id="MobiDB-lite"/>
    </source>
</evidence>
<dbReference type="NCBIfam" id="TIGR00187">
    <property type="entry name" value="ribE"/>
    <property type="match status" value="1"/>
</dbReference>
<dbReference type="GO" id="GO:0004746">
    <property type="term" value="F:riboflavin synthase activity"/>
    <property type="evidence" value="ECO:0007669"/>
    <property type="project" value="UniProtKB-UniRule"/>
</dbReference>
<evidence type="ECO:0000313" key="15">
    <source>
        <dbReference type="Proteomes" id="UP000057181"/>
    </source>
</evidence>
<evidence type="ECO:0000256" key="1">
    <source>
        <dbReference type="ARBA" id="ARBA00000968"/>
    </source>
</evidence>
<evidence type="ECO:0000259" key="12">
    <source>
        <dbReference type="PROSITE" id="PS51177"/>
    </source>
</evidence>
<dbReference type="EC" id="2.5.1.9" evidence="4 9"/>
<evidence type="ECO:0000256" key="3">
    <source>
        <dbReference type="ARBA" id="ARBA00004887"/>
    </source>
</evidence>
<dbReference type="PIRSF" id="PIRSF000498">
    <property type="entry name" value="Riboflavin_syn_A"/>
    <property type="match status" value="1"/>
</dbReference>
<comment type="catalytic activity">
    <reaction evidence="1">
        <text>2 6,7-dimethyl-8-(1-D-ribityl)lumazine + H(+) = 5-amino-6-(D-ribitylamino)uracil + riboflavin</text>
        <dbReference type="Rhea" id="RHEA:20772"/>
        <dbReference type="ChEBI" id="CHEBI:15378"/>
        <dbReference type="ChEBI" id="CHEBI:15934"/>
        <dbReference type="ChEBI" id="CHEBI:57986"/>
        <dbReference type="ChEBI" id="CHEBI:58201"/>
        <dbReference type="EC" id="2.5.1.9"/>
    </reaction>
</comment>
<dbReference type="GO" id="GO:0009231">
    <property type="term" value="P:riboflavin biosynthetic process"/>
    <property type="evidence" value="ECO:0007669"/>
    <property type="project" value="UniProtKB-KW"/>
</dbReference>
<dbReference type="Pfam" id="PF00677">
    <property type="entry name" value="Lum_binding"/>
    <property type="match status" value="2"/>
</dbReference>
<dbReference type="EMBL" id="CP013254">
    <property type="protein sequence ID" value="ALU39920.1"/>
    <property type="molecule type" value="Genomic_DNA"/>
</dbReference>
<reference evidence="14 16" key="2">
    <citation type="submission" date="2019-07" db="EMBL/GenBank/DDBJ databases">
        <title>Whole genome shotgun sequence of Kocuria flava NBRC 107626.</title>
        <authorList>
            <person name="Hosoyama A."/>
            <person name="Uohara A."/>
            <person name="Ohji S."/>
            <person name="Ichikawa N."/>
        </authorList>
    </citation>
    <scope>NUCLEOTIDE SEQUENCE [LARGE SCALE GENOMIC DNA]</scope>
    <source>
        <strain evidence="14 16">NBRC 107626</strain>
    </source>
</reference>
<dbReference type="InterPro" id="IPR001783">
    <property type="entry name" value="Lumazine-bd"/>
</dbReference>
<feature type="domain" description="Lumazine-binding" evidence="12">
    <location>
        <begin position="102"/>
        <end position="203"/>
    </location>
</feature>
<dbReference type="PROSITE" id="PS51177">
    <property type="entry name" value="LUMAZINE_BIND"/>
    <property type="match status" value="2"/>
</dbReference>
<dbReference type="EMBL" id="BJZR01000022">
    <property type="protein sequence ID" value="GEO91799.1"/>
    <property type="molecule type" value="Genomic_DNA"/>
</dbReference>
<organism evidence="13 15">
    <name type="scientific">Kocuria flava</name>
    <dbReference type="NCBI Taxonomy" id="446860"/>
    <lineage>
        <taxon>Bacteria</taxon>
        <taxon>Bacillati</taxon>
        <taxon>Actinomycetota</taxon>
        <taxon>Actinomycetes</taxon>
        <taxon>Micrococcales</taxon>
        <taxon>Micrococcaceae</taxon>
        <taxon>Kocuria</taxon>
    </lineage>
</organism>
<reference evidence="13 15" key="1">
    <citation type="submission" date="2015-11" db="EMBL/GenBank/DDBJ databases">
        <title>Complete Genome Sequence of Kocuria flava strain HO-9041.</title>
        <authorList>
            <person name="Zhou M."/>
            <person name="Dai J."/>
        </authorList>
    </citation>
    <scope>NUCLEOTIDE SEQUENCE [LARGE SCALE GENOMIC DNA]</scope>
    <source>
        <strain evidence="13 15">HO-9041</strain>
    </source>
</reference>
<gene>
    <name evidence="14" type="primary">ribC</name>
    <name evidence="13" type="ORF">AS188_09365</name>
    <name evidence="14" type="ORF">KFL01_11050</name>
</gene>
<dbReference type="InterPro" id="IPR017938">
    <property type="entry name" value="Riboflavin_synthase-like_b-brl"/>
</dbReference>
<feature type="repeat" description="Lumazine-binding" evidence="10">
    <location>
        <begin position="102"/>
        <end position="203"/>
    </location>
</feature>